<reference evidence="5" key="2">
    <citation type="submission" date="2025-09" db="UniProtKB">
        <authorList>
            <consortium name="Ensembl"/>
        </authorList>
    </citation>
    <scope>IDENTIFICATION</scope>
</reference>
<dbReference type="Proteomes" id="UP000694545">
    <property type="component" value="Unplaced"/>
</dbReference>
<dbReference type="GO" id="GO:0008630">
    <property type="term" value="P:intrinsic apoptotic signaling pathway in response to DNA damage"/>
    <property type="evidence" value="ECO:0007669"/>
    <property type="project" value="TreeGrafter"/>
</dbReference>
<dbReference type="AlphaFoldDB" id="A0A8D2Q8F9"/>
<dbReference type="PROSITE" id="PS01258">
    <property type="entry name" value="BH2"/>
    <property type="match status" value="1"/>
</dbReference>
<dbReference type="InterPro" id="IPR020717">
    <property type="entry name" value="Bcl2_BH1_motif_CS"/>
</dbReference>
<reference evidence="5" key="1">
    <citation type="submission" date="2025-08" db="UniProtKB">
        <authorList>
            <consortium name="Ensembl"/>
        </authorList>
    </citation>
    <scope>IDENTIFICATION</scope>
</reference>
<dbReference type="PRINTS" id="PR01867">
    <property type="entry name" value="BCL2RLATEDA1"/>
</dbReference>
<dbReference type="GO" id="GO:0001836">
    <property type="term" value="P:release of cytochrome c from mitochondria"/>
    <property type="evidence" value="ECO:0007669"/>
    <property type="project" value="TreeGrafter"/>
</dbReference>
<dbReference type="SUPFAM" id="SSF56854">
    <property type="entry name" value="Bcl-2 inhibitors of programmed cell death"/>
    <property type="match status" value="1"/>
</dbReference>
<feature type="domain" description="Bcl-2 Bcl-2 homology region 1-3" evidence="4">
    <location>
        <begin position="37"/>
        <end position="140"/>
    </location>
</feature>
<dbReference type="PROSITE" id="PS50062">
    <property type="entry name" value="BCL2_FAMILY"/>
    <property type="match status" value="1"/>
</dbReference>
<feature type="transmembrane region" description="Helical" evidence="3">
    <location>
        <begin position="140"/>
        <end position="161"/>
    </location>
</feature>
<dbReference type="GO" id="GO:0008053">
    <property type="term" value="P:mitochondrial fusion"/>
    <property type="evidence" value="ECO:0007669"/>
    <property type="project" value="TreeGrafter"/>
</dbReference>
<evidence type="ECO:0000313" key="6">
    <source>
        <dbReference type="Proteomes" id="UP000694545"/>
    </source>
</evidence>
<dbReference type="Ensembl" id="ENSVKKT00000027944.1">
    <property type="protein sequence ID" value="ENSVKKP00000027280.1"/>
    <property type="gene ID" value="ENSVKKG00000017755.1"/>
</dbReference>
<keyword evidence="6" id="KW-1185">Reference proteome</keyword>
<organism evidence="5 6">
    <name type="scientific">Varanus komodoensis</name>
    <name type="common">Komodo dragon</name>
    <dbReference type="NCBI Taxonomy" id="61221"/>
    <lineage>
        <taxon>Eukaryota</taxon>
        <taxon>Metazoa</taxon>
        <taxon>Chordata</taxon>
        <taxon>Craniata</taxon>
        <taxon>Vertebrata</taxon>
        <taxon>Euteleostomi</taxon>
        <taxon>Lepidosauria</taxon>
        <taxon>Squamata</taxon>
        <taxon>Bifurcata</taxon>
        <taxon>Unidentata</taxon>
        <taxon>Episquamata</taxon>
        <taxon>Toxicofera</taxon>
        <taxon>Anguimorpha</taxon>
        <taxon>Paleoanguimorpha</taxon>
        <taxon>Varanoidea</taxon>
        <taxon>Varanidae</taxon>
        <taxon>Varanus</taxon>
    </lineage>
</organism>
<dbReference type="Gene3D" id="1.10.437.10">
    <property type="entry name" value="Blc2-like"/>
    <property type="match status" value="1"/>
</dbReference>
<dbReference type="OMA" id="NKAAWID"/>
<evidence type="ECO:0000256" key="3">
    <source>
        <dbReference type="SAM" id="Phobius"/>
    </source>
</evidence>
<dbReference type="SMART" id="SM00337">
    <property type="entry name" value="BCL"/>
    <property type="match status" value="1"/>
</dbReference>
<proteinExistence type="inferred from homology"/>
<dbReference type="InterPro" id="IPR002475">
    <property type="entry name" value="Bcl2-like"/>
</dbReference>
<evidence type="ECO:0000256" key="1">
    <source>
        <dbReference type="ARBA" id="ARBA00009458"/>
    </source>
</evidence>
<sequence>MESYDFLYVYNLIQDHLEHVCAEVQLKEAPNEAAQVLRKIAPSLQGEVEENLRPYLDSLEISSISDASRIFSQVMEEEFADGTTNWGRILTIFLFGGILAKKLKQHGIPLTAENTEQLSCFITDYIVNTKAKWINENGGWVRFLLSFSLLVFILNAASVSVNLQT</sequence>
<dbReference type="Pfam" id="PF00452">
    <property type="entry name" value="Bcl-2"/>
    <property type="match status" value="1"/>
</dbReference>
<keyword evidence="3" id="KW-0472">Membrane</keyword>
<dbReference type="PRINTS" id="PR01862">
    <property type="entry name" value="BCL2FAMILY"/>
</dbReference>
<dbReference type="GO" id="GO:0005741">
    <property type="term" value="C:mitochondrial outer membrane"/>
    <property type="evidence" value="ECO:0007669"/>
    <property type="project" value="TreeGrafter"/>
</dbReference>
<accession>A0A8D2Q8F9</accession>
<dbReference type="CDD" id="cd06845">
    <property type="entry name" value="Bcl-2_like"/>
    <property type="match status" value="1"/>
</dbReference>
<dbReference type="PANTHER" id="PTHR11256:SF10">
    <property type="entry name" value="BCL-2-RELATED PROTEIN A1"/>
    <property type="match status" value="1"/>
</dbReference>
<dbReference type="InterPro" id="IPR036834">
    <property type="entry name" value="Bcl-2-like_sf"/>
</dbReference>
<dbReference type="InterPro" id="IPR046371">
    <property type="entry name" value="Bcl-2_BH1-3"/>
</dbReference>
<protein>
    <submittedName>
        <fullName evidence="5">BCL2 related protein A1</fullName>
    </submittedName>
</protein>
<name>A0A8D2Q8F9_VARKO</name>
<evidence type="ECO:0000256" key="2">
    <source>
        <dbReference type="ARBA" id="ARBA00022703"/>
    </source>
</evidence>
<dbReference type="InterPro" id="IPR026298">
    <property type="entry name" value="Bcl-2_fam"/>
</dbReference>
<dbReference type="GO" id="GO:0097192">
    <property type="term" value="P:extrinsic apoptotic signaling pathway in absence of ligand"/>
    <property type="evidence" value="ECO:0007669"/>
    <property type="project" value="TreeGrafter"/>
</dbReference>
<dbReference type="GO" id="GO:0051400">
    <property type="term" value="F:BH domain binding"/>
    <property type="evidence" value="ECO:0007669"/>
    <property type="project" value="TreeGrafter"/>
</dbReference>
<evidence type="ECO:0000313" key="5">
    <source>
        <dbReference type="Ensembl" id="ENSVKKP00000027280.1"/>
    </source>
</evidence>
<dbReference type="PROSITE" id="PS01080">
    <property type="entry name" value="BH1"/>
    <property type="match status" value="1"/>
</dbReference>
<dbReference type="GO" id="GO:0043066">
    <property type="term" value="P:negative regulation of apoptotic process"/>
    <property type="evidence" value="ECO:0007669"/>
    <property type="project" value="InterPro"/>
</dbReference>
<comment type="similarity">
    <text evidence="1">Belongs to the Bcl-2 family.</text>
</comment>
<dbReference type="InterPro" id="IPR020726">
    <property type="entry name" value="Bcl2_BH2_motif_CS"/>
</dbReference>
<evidence type="ECO:0000259" key="4">
    <source>
        <dbReference type="SMART" id="SM00337"/>
    </source>
</evidence>
<dbReference type="GO" id="GO:0015267">
    <property type="term" value="F:channel activity"/>
    <property type="evidence" value="ECO:0007669"/>
    <property type="project" value="TreeGrafter"/>
</dbReference>
<keyword evidence="3" id="KW-1133">Transmembrane helix</keyword>
<keyword evidence="2" id="KW-0053">Apoptosis</keyword>
<dbReference type="PANTHER" id="PTHR11256">
    <property type="entry name" value="BCL-2 RELATED"/>
    <property type="match status" value="1"/>
</dbReference>
<dbReference type="InterPro" id="IPR013282">
    <property type="entry name" value="Bcl2A1"/>
</dbReference>
<keyword evidence="3" id="KW-0812">Transmembrane</keyword>